<organism evidence="7 8">
    <name type="scientific">Penicillium digitatum</name>
    <name type="common">Green mold</name>
    <dbReference type="NCBI Taxonomy" id="36651"/>
    <lineage>
        <taxon>Eukaryota</taxon>
        <taxon>Fungi</taxon>
        <taxon>Dikarya</taxon>
        <taxon>Ascomycota</taxon>
        <taxon>Pezizomycotina</taxon>
        <taxon>Eurotiomycetes</taxon>
        <taxon>Eurotiomycetidae</taxon>
        <taxon>Eurotiales</taxon>
        <taxon>Aspergillaceae</taxon>
        <taxon>Penicillium</taxon>
    </lineage>
</organism>
<dbReference type="SUPFAM" id="SSF54373">
    <property type="entry name" value="FAD-linked reductases, C-terminal domain"/>
    <property type="match status" value="1"/>
</dbReference>
<dbReference type="PANTHER" id="PTHR43004">
    <property type="entry name" value="TRK SYSTEM POTASSIUM UPTAKE PROTEIN"/>
    <property type="match status" value="1"/>
</dbReference>
<keyword evidence="3" id="KW-0274">FAD</keyword>
<dbReference type="InterPro" id="IPR050641">
    <property type="entry name" value="RIFMO-like"/>
</dbReference>
<name>A0A7T6XM81_PENDI</name>
<sequence length="607" mass="67304">MSPSADHEGYRIGPVDASTTVVVVGAGPSGLMLACNLVRFGIAVVILDDRPDKTSTGKADGMQPKTIETFRQLGLADPLLKNGARVYDISFWESTAKESLKRTDRKPHYPEHVGASDPYILLAHQGMVEEVMIDDMEARGVFVTRNSKFVSCSRVDGTSQLDIVYEDVTTNTPHKIRAQYLVGCDGARSKVRSFIPDAELEGELTNAAWGVLDGVIDTDFPDLWSKVAVRSHFAGSILWIPRERGMTRLYVELSSTDGERVEKTKATADYVMSCAREAMHPFKLEWNTVEWFGTYVVGQRVAKRFMDSDAQIFIAGDAGHCHSALAAQGANTSMHDSFNLAWKLNLLVRGLAKPSLLKTYEDERQKIAYDLINFDVEHCKAFAAGDEELVKNFDDNIRFISGIGAEYAPGMLTQLPATTSRLQPGMLQLPAKVTRYIDANPVNIELDIPLLGQFKIYLFLPDVRHSGTALDNVCQQLQSLLADISVRAYQSYGKQPRGDCTTDGFIQTQRYTGVSNVFTFAMVTRSARPEFEIADLPEILQTSRWTLYLDNLGGPSCTEKWFGGLNRGKIGIVVVRPDGYVGAIDTWDVEQVGVIGPWVQDYFSFMV</sequence>
<keyword evidence="2" id="KW-0285">Flavoprotein</keyword>
<dbReference type="Proteomes" id="UP000595662">
    <property type="component" value="Chromosome 3"/>
</dbReference>
<proteinExistence type="inferred from homology"/>
<dbReference type="GO" id="GO:0071949">
    <property type="term" value="F:FAD binding"/>
    <property type="evidence" value="ECO:0007669"/>
    <property type="project" value="InterPro"/>
</dbReference>
<evidence type="ECO:0000256" key="3">
    <source>
        <dbReference type="ARBA" id="ARBA00022827"/>
    </source>
</evidence>
<keyword evidence="7" id="KW-0503">Monooxygenase</keyword>
<protein>
    <submittedName>
        <fullName evidence="7">Pentachlorophenol 4-monooxygenase, putative</fullName>
    </submittedName>
</protein>
<dbReference type="EMBL" id="CP060776">
    <property type="protein sequence ID" value="QQK43749.1"/>
    <property type="molecule type" value="Genomic_DNA"/>
</dbReference>
<evidence type="ECO:0000313" key="8">
    <source>
        <dbReference type="Proteomes" id="UP000595662"/>
    </source>
</evidence>
<dbReference type="KEGG" id="pdp:PDIP_55760"/>
<dbReference type="PANTHER" id="PTHR43004:SF4">
    <property type="entry name" value="FAD-BINDING DOMAIN-CONTAINING PROTEIN"/>
    <property type="match status" value="1"/>
</dbReference>
<dbReference type="SUPFAM" id="SSF52833">
    <property type="entry name" value="Thioredoxin-like"/>
    <property type="match status" value="1"/>
</dbReference>
<accession>A0A7T6XM81</accession>
<evidence type="ECO:0000259" key="5">
    <source>
        <dbReference type="Pfam" id="PF01494"/>
    </source>
</evidence>
<keyword evidence="4" id="KW-0560">Oxidoreductase</keyword>
<dbReference type="VEuPathDB" id="FungiDB:PDIP_55760"/>
<gene>
    <name evidence="7" type="ORF">Pdw03_7650</name>
</gene>
<dbReference type="Gene3D" id="3.30.9.10">
    <property type="entry name" value="D-Amino Acid Oxidase, subunit A, domain 2"/>
    <property type="match status" value="1"/>
</dbReference>
<feature type="domain" description="Phenol hydroxylase-like C-terminal dimerisation" evidence="6">
    <location>
        <begin position="406"/>
        <end position="586"/>
    </location>
</feature>
<dbReference type="InterPro" id="IPR002938">
    <property type="entry name" value="FAD-bd"/>
</dbReference>
<reference evidence="7 8" key="1">
    <citation type="submission" date="2020-08" db="EMBL/GenBank/DDBJ databases">
        <title>The completed genome sequence of the pathogenic ascomycete fungus Penicillium digitatum.</title>
        <authorList>
            <person name="Wang M."/>
        </authorList>
    </citation>
    <scope>NUCLEOTIDE SEQUENCE [LARGE SCALE GENOMIC DNA]</scope>
    <source>
        <strain evidence="7 8">PdW03</strain>
    </source>
</reference>
<dbReference type="Gene3D" id="3.40.30.20">
    <property type="match status" value="1"/>
</dbReference>
<dbReference type="AlphaFoldDB" id="A0A7T6XM81"/>
<dbReference type="PRINTS" id="PR00420">
    <property type="entry name" value="RNGMNOXGNASE"/>
</dbReference>
<dbReference type="GeneID" id="26233892"/>
<evidence type="ECO:0000313" key="7">
    <source>
        <dbReference type="EMBL" id="QQK43749.1"/>
    </source>
</evidence>
<dbReference type="SUPFAM" id="SSF51905">
    <property type="entry name" value="FAD/NAD(P)-binding domain"/>
    <property type="match status" value="1"/>
</dbReference>
<dbReference type="RefSeq" id="XP_014532802.2">
    <property type="nucleotide sequence ID" value="XM_014677316.2"/>
</dbReference>
<dbReference type="InterPro" id="IPR036249">
    <property type="entry name" value="Thioredoxin-like_sf"/>
</dbReference>
<dbReference type="InterPro" id="IPR036188">
    <property type="entry name" value="FAD/NAD-bd_sf"/>
</dbReference>
<dbReference type="Pfam" id="PF07976">
    <property type="entry name" value="Phe_hydrox_dim"/>
    <property type="match status" value="1"/>
</dbReference>
<dbReference type="InterPro" id="IPR012941">
    <property type="entry name" value="Phe_hydrox_C_dim_dom"/>
</dbReference>
<evidence type="ECO:0000256" key="4">
    <source>
        <dbReference type="ARBA" id="ARBA00023002"/>
    </source>
</evidence>
<feature type="domain" description="FAD-binding" evidence="5">
    <location>
        <begin position="19"/>
        <end position="374"/>
    </location>
</feature>
<evidence type="ECO:0000256" key="2">
    <source>
        <dbReference type="ARBA" id="ARBA00022630"/>
    </source>
</evidence>
<dbReference type="GO" id="GO:0016709">
    <property type="term" value="F:oxidoreductase activity, acting on paired donors, with incorporation or reduction of molecular oxygen, NAD(P)H as one donor, and incorporation of one atom of oxygen"/>
    <property type="evidence" value="ECO:0007669"/>
    <property type="project" value="UniProtKB-ARBA"/>
</dbReference>
<evidence type="ECO:0000256" key="1">
    <source>
        <dbReference type="ARBA" id="ARBA00007801"/>
    </source>
</evidence>
<evidence type="ECO:0000259" key="6">
    <source>
        <dbReference type="Pfam" id="PF07976"/>
    </source>
</evidence>
<dbReference type="InterPro" id="IPR038220">
    <property type="entry name" value="PHOX_C_sf"/>
</dbReference>
<dbReference type="Pfam" id="PF01494">
    <property type="entry name" value="FAD_binding_3"/>
    <property type="match status" value="1"/>
</dbReference>
<comment type="similarity">
    <text evidence="1">Belongs to the PheA/TfdB FAD monooxygenase family.</text>
</comment>
<dbReference type="Gene3D" id="3.50.50.60">
    <property type="entry name" value="FAD/NAD(P)-binding domain"/>
    <property type="match status" value="1"/>
</dbReference>